<dbReference type="AlphaFoldDB" id="A0A7W2AGM6"/>
<keyword evidence="3" id="KW-0804">Transcription</keyword>
<feature type="compositionally biased region" description="Basic and acidic residues" evidence="1">
    <location>
        <begin position="64"/>
        <end position="76"/>
    </location>
</feature>
<keyword evidence="4" id="KW-1185">Reference proteome</keyword>
<keyword evidence="2" id="KW-0472">Membrane</keyword>
<dbReference type="InterPro" id="IPR024596">
    <property type="entry name" value="RNApol_su_b/EpuA"/>
</dbReference>
<feature type="compositionally biased region" description="Basic and acidic residues" evidence="1">
    <location>
        <begin position="177"/>
        <end position="229"/>
    </location>
</feature>
<dbReference type="Pfam" id="PF11772">
    <property type="entry name" value="EpuA"/>
    <property type="match status" value="1"/>
</dbReference>
<accession>A0A7W2AGM6</accession>
<keyword evidence="2" id="KW-1133">Transmembrane helix</keyword>
<reference evidence="3 4" key="1">
    <citation type="submission" date="2020-07" db="EMBL/GenBank/DDBJ databases">
        <authorList>
            <person name="Feng H."/>
        </authorList>
    </citation>
    <scope>NUCLEOTIDE SEQUENCE [LARGE SCALE GENOMIC DNA]</scope>
    <source>
        <strain evidence="4">s-11</strain>
    </source>
</reference>
<dbReference type="RefSeq" id="WP_033100382.1">
    <property type="nucleotide sequence ID" value="NZ_JACEIP010000003.1"/>
</dbReference>
<keyword evidence="2" id="KW-0812">Transmembrane</keyword>
<organism evidence="3 4">
    <name type="scientific">Thermoactinomyces daqus</name>
    <dbReference type="NCBI Taxonomy" id="1329516"/>
    <lineage>
        <taxon>Bacteria</taxon>
        <taxon>Bacillati</taxon>
        <taxon>Bacillota</taxon>
        <taxon>Bacilli</taxon>
        <taxon>Bacillales</taxon>
        <taxon>Thermoactinomycetaceae</taxon>
        <taxon>Thermoactinomyces</taxon>
    </lineage>
</organism>
<dbReference type="Proteomes" id="UP000530514">
    <property type="component" value="Unassembled WGS sequence"/>
</dbReference>
<feature type="region of interest" description="Disordered" evidence="1">
    <location>
        <begin position="1"/>
        <end position="229"/>
    </location>
</feature>
<evidence type="ECO:0000256" key="1">
    <source>
        <dbReference type="SAM" id="MobiDB-lite"/>
    </source>
</evidence>
<keyword evidence="3" id="KW-0240">DNA-directed RNA polymerase</keyword>
<name>A0A7W2AGM6_9BACL</name>
<protein>
    <submittedName>
        <fullName evidence="3">DNA-directed RNA polymerase subunit beta</fullName>
    </submittedName>
</protein>
<proteinExistence type="predicted"/>
<evidence type="ECO:0000313" key="4">
    <source>
        <dbReference type="Proteomes" id="UP000530514"/>
    </source>
</evidence>
<gene>
    <name evidence="3" type="ORF">H1164_02720</name>
</gene>
<dbReference type="OrthoDB" id="2990424at2"/>
<evidence type="ECO:0000256" key="2">
    <source>
        <dbReference type="SAM" id="Phobius"/>
    </source>
</evidence>
<feature type="compositionally biased region" description="Basic and acidic residues" evidence="1">
    <location>
        <begin position="23"/>
        <end position="37"/>
    </location>
</feature>
<dbReference type="GO" id="GO:0000428">
    <property type="term" value="C:DNA-directed RNA polymerase complex"/>
    <property type="evidence" value="ECO:0007669"/>
    <property type="project" value="UniProtKB-KW"/>
</dbReference>
<sequence length="287" mass="31986">MSYPNKETPVDKKSETVESPGQETKEKSSPSETKEMTRLPVGKLKWSKDEEEEQDIELILAKSKKNEAVSPKKEDGNESSTAGVAGNSPKSSPKEDADPLSKPQGKAGLAKEGETPQKEVASSAESTQTAKRELTIEDTLTPIDFKEYLIDPKQTKSEEQAQFKTEVKKPVFQAEPLPKKEESNAKAEKEEPKSKEQKEKPKVKEKTKAKEKPSVQDKRFGEDAKEDKKSSSQNLARIAKILWFPVTIVVVLIVGFIIGHTVIGDQPAGDLFNMSMWNHIYDLLFTK</sequence>
<dbReference type="EMBL" id="JACEIP010000003">
    <property type="protein sequence ID" value="MBA4541816.1"/>
    <property type="molecule type" value="Genomic_DNA"/>
</dbReference>
<evidence type="ECO:0000313" key="3">
    <source>
        <dbReference type="EMBL" id="MBA4541816.1"/>
    </source>
</evidence>
<comment type="caution">
    <text evidence="3">The sequence shown here is derived from an EMBL/GenBank/DDBJ whole genome shotgun (WGS) entry which is preliminary data.</text>
</comment>
<feature type="transmembrane region" description="Helical" evidence="2">
    <location>
        <begin position="241"/>
        <end position="263"/>
    </location>
</feature>
<feature type="compositionally biased region" description="Basic and acidic residues" evidence="1">
    <location>
        <begin position="144"/>
        <end position="169"/>
    </location>
</feature>